<reference evidence="1" key="2">
    <citation type="submission" date="2023-05" db="EMBL/GenBank/DDBJ databases">
        <authorList>
            <consortium name="Lawrence Berkeley National Laboratory"/>
            <person name="Steindorff A."/>
            <person name="Hensen N."/>
            <person name="Bonometti L."/>
            <person name="Westerberg I."/>
            <person name="Brannstrom I.O."/>
            <person name="Guillou S."/>
            <person name="Cros-Aarteil S."/>
            <person name="Calhoun S."/>
            <person name="Haridas S."/>
            <person name="Kuo A."/>
            <person name="Mondo S."/>
            <person name="Pangilinan J."/>
            <person name="Riley R."/>
            <person name="Labutti K."/>
            <person name="Andreopoulos B."/>
            <person name="Lipzen A."/>
            <person name="Chen C."/>
            <person name="Yanf M."/>
            <person name="Daum C."/>
            <person name="Ng V."/>
            <person name="Clum A."/>
            <person name="Ohm R."/>
            <person name="Martin F."/>
            <person name="Silar P."/>
            <person name="Natvig D."/>
            <person name="Lalanne C."/>
            <person name="Gautier V."/>
            <person name="Ament-Velasquez S.L."/>
            <person name="Kruys A."/>
            <person name="Hutchinson M.I."/>
            <person name="Powell A.J."/>
            <person name="Barry K."/>
            <person name="Miller A.N."/>
            <person name="Grigoriev I.V."/>
            <person name="Debuchy R."/>
            <person name="Gladieux P."/>
            <person name="Thoren M.H."/>
            <person name="Johannesson H."/>
        </authorList>
    </citation>
    <scope>NUCLEOTIDE SEQUENCE</scope>
    <source>
        <strain evidence="1">PSN309</strain>
    </source>
</reference>
<dbReference type="AlphaFoldDB" id="A0AAN6WZS5"/>
<keyword evidence="2" id="KW-1185">Reference proteome</keyword>
<proteinExistence type="predicted"/>
<gene>
    <name evidence="1" type="ORF">QBC35DRAFT_487719</name>
</gene>
<dbReference type="EMBL" id="MU864360">
    <property type="protein sequence ID" value="KAK4191235.1"/>
    <property type="molecule type" value="Genomic_DNA"/>
</dbReference>
<accession>A0AAN6WZS5</accession>
<evidence type="ECO:0000313" key="2">
    <source>
        <dbReference type="Proteomes" id="UP001302126"/>
    </source>
</evidence>
<protein>
    <submittedName>
        <fullName evidence="1">Uncharacterized protein</fullName>
    </submittedName>
</protein>
<sequence length="100" mass="10996">MQAICTCIIFFCSRTPPTPLGRVHLFWGVLPSRLLASCIPSCQCHDRTGCTSTAPEEKGLAWAGRTLQFSSPRFYAFLKGSPHSGPIPNYDDIIPLLGRD</sequence>
<comment type="caution">
    <text evidence="1">The sequence shown here is derived from an EMBL/GenBank/DDBJ whole genome shotgun (WGS) entry which is preliminary data.</text>
</comment>
<organism evidence="1 2">
    <name type="scientific">Podospora australis</name>
    <dbReference type="NCBI Taxonomy" id="1536484"/>
    <lineage>
        <taxon>Eukaryota</taxon>
        <taxon>Fungi</taxon>
        <taxon>Dikarya</taxon>
        <taxon>Ascomycota</taxon>
        <taxon>Pezizomycotina</taxon>
        <taxon>Sordariomycetes</taxon>
        <taxon>Sordariomycetidae</taxon>
        <taxon>Sordariales</taxon>
        <taxon>Podosporaceae</taxon>
        <taxon>Podospora</taxon>
    </lineage>
</organism>
<dbReference type="Proteomes" id="UP001302126">
    <property type="component" value="Unassembled WGS sequence"/>
</dbReference>
<evidence type="ECO:0000313" key="1">
    <source>
        <dbReference type="EMBL" id="KAK4191235.1"/>
    </source>
</evidence>
<reference evidence="1" key="1">
    <citation type="journal article" date="2023" name="Mol. Phylogenet. Evol.">
        <title>Genome-scale phylogeny and comparative genomics of the fungal order Sordariales.</title>
        <authorList>
            <person name="Hensen N."/>
            <person name="Bonometti L."/>
            <person name="Westerberg I."/>
            <person name="Brannstrom I.O."/>
            <person name="Guillou S."/>
            <person name="Cros-Aarteil S."/>
            <person name="Calhoun S."/>
            <person name="Haridas S."/>
            <person name="Kuo A."/>
            <person name="Mondo S."/>
            <person name="Pangilinan J."/>
            <person name="Riley R."/>
            <person name="LaButti K."/>
            <person name="Andreopoulos B."/>
            <person name="Lipzen A."/>
            <person name="Chen C."/>
            <person name="Yan M."/>
            <person name="Daum C."/>
            <person name="Ng V."/>
            <person name="Clum A."/>
            <person name="Steindorff A."/>
            <person name="Ohm R.A."/>
            <person name="Martin F."/>
            <person name="Silar P."/>
            <person name="Natvig D.O."/>
            <person name="Lalanne C."/>
            <person name="Gautier V."/>
            <person name="Ament-Velasquez S.L."/>
            <person name="Kruys A."/>
            <person name="Hutchinson M.I."/>
            <person name="Powell A.J."/>
            <person name="Barry K."/>
            <person name="Miller A.N."/>
            <person name="Grigoriev I.V."/>
            <person name="Debuchy R."/>
            <person name="Gladieux P."/>
            <person name="Hiltunen Thoren M."/>
            <person name="Johannesson H."/>
        </authorList>
    </citation>
    <scope>NUCLEOTIDE SEQUENCE</scope>
    <source>
        <strain evidence="1">PSN309</strain>
    </source>
</reference>
<name>A0AAN6WZS5_9PEZI</name>